<organism evidence="1 2">
    <name type="scientific">Chryseobacterium geocarposphaerae</name>
    <dbReference type="NCBI Taxonomy" id="1416776"/>
    <lineage>
        <taxon>Bacteria</taxon>
        <taxon>Pseudomonadati</taxon>
        <taxon>Bacteroidota</taxon>
        <taxon>Flavobacteriia</taxon>
        <taxon>Flavobacteriales</taxon>
        <taxon>Weeksellaceae</taxon>
        <taxon>Chryseobacterium group</taxon>
        <taxon>Chryseobacterium</taxon>
    </lineage>
</organism>
<name>A0ABU1LCX8_9FLAO</name>
<keyword evidence="1" id="KW-0378">Hydrolase</keyword>
<dbReference type="EMBL" id="JAVDQS010000003">
    <property type="protein sequence ID" value="MDR6404581.1"/>
    <property type="molecule type" value="Genomic_DNA"/>
</dbReference>
<dbReference type="Proteomes" id="UP001184853">
    <property type="component" value="Unassembled WGS sequence"/>
</dbReference>
<keyword evidence="1" id="KW-0255">Endonuclease</keyword>
<proteinExistence type="predicted"/>
<gene>
    <name evidence="1" type="ORF">J2781_001501</name>
</gene>
<accession>A0ABU1LCX8</accession>
<keyword evidence="2" id="KW-1185">Reference proteome</keyword>
<reference evidence="1 2" key="1">
    <citation type="submission" date="2023-07" db="EMBL/GenBank/DDBJ databases">
        <title>Sorghum-associated microbial communities from plants grown in Nebraska, USA.</title>
        <authorList>
            <person name="Schachtman D."/>
        </authorList>
    </citation>
    <scope>NUCLEOTIDE SEQUENCE [LARGE SCALE GENOMIC DNA]</scope>
    <source>
        <strain evidence="1 2">DS1709</strain>
    </source>
</reference>
<evidence type="ECO:0000313" key="2">
    <source>
        <dbReference type="Proteomes" id="UP001184853"/>
    </source>
</evidence>
<dbReference type="GO" id="GO:0004519">
    <property type="term" value="F:endonuclease activity"/>
    <property type="evidence" value="ECO:0007669"/>
    <property type="project" value="UniProtKB-KW"/>
</dbReference>
<keyword evidence="1" id="KW-0540">Nuclease</keyword>
<comment type="caution">
    <text evidence="1">The sequence shown here is derived from an EMBL/GenBank/DDBJ whole genome shotgun (WGS) entry which is preliminary data.</text>
</comment>
<evidence type="ECO:0000313" key="1">
    <source>
        <dbReference type="EMBL" id="MDR6404581.1"/>
    </source>
</evidence>
<protein>
    <submittedName>
        <fullName evidence="1">Mrr-cat superfamily restriction endonuclease</fullName>
    </submittedName>
</protein>
<dbReference type="RefSeq" id="WP_115979963.1">
    <property type="nucleotide sequence ID" value="NZ_JAVDQS010000003.1"/>
</dbReference>
<sequence length="364" mass="41818">MLTSLPIDYNNILDTIVENVQTIPSRKRYWLIRTNSGTFYDTFKENNFVGLDHSQISLRDLSRLRVRFHDDFLFLSAIKESVADFYTPDLETGERTKNDRSISLIANQIFKFYTQVKKGDLVIIPSYSSSKVAFGIVMESYIAEFSEEELDKIDVAEQFLNKRVKWIEDFDRVSLDPNIYKMFTAHQAITEVGKYADVIERTLQDFFVLENEAHLIINVQKQDGVNARSLFGLGYNFLEILEDVIYALDIKDVSSNDFEVEVNINSPGKIDLKSKIKKGTVLAFLTLAVFGGGYESSGHSLKSDGLPGLIKAITEAINEYRDREQDRAMQKEIFDQYKNKLDVKQVDDMLKIMKQVDDNQDKAK</sequence>